<dbReference type="EMBL" id="JACHJN010000005">
    <property type="protein sequence ID" value="MBB5957105.1"/>
    <property type="molecule type" value="Genomic_DNA"/>
</dbReference>
<keyword evidence="3" id="KW-1185">Reference proteome</keyword>
<feature type="chain" id="PRO_5032277394" evidence="1">
    <location>
        <begin position="27"/>
        <end position="377"/>
    </location>
</feature>
<dbReference type="Proteomes" id="UP000547510">
    <property type="component" value="Unassembled WGS sequence"/>
</dbReference>
<dbReference type="RefSeq" id="WP_184691893.1">
    <property type="nucleotide sequence ID" value="NZ_JACHJN010000005.1"/>
</dbReference>
<feature type="signal peptide" evidence="1">
    <location>
        <begin position="1"/>
        <end position="26"/>
    </location>
</feature>
<name>A0A841CM73_9PSEU</name>
<evidence type="ECO:0000256" key="1">
    <source>
        <dbReference type="SAM" id="SignalP"/>
    </source>
</evidence>
<protein>
    <submittedName>
        <fullName evidence="2">Putative HAF family extracellular repeat protein</fullName>
    </submittedName>
</protein>
<organism evidence="2 3">
    <name type="scientific">Saccharothrix tamanrassetensis</name>
    <dbReference type="NCBI Taxonomy" id="1051531"/>
    <lineage>
        <taxon>Bacteria</taxon>
        <taxon>Bacillati</taxon>
        <taxon>Actinomycetota</taxon>
        <taxon>Actinomycetes</taxon>
        <taxon>Pseudonocardiales</taxon>
        <taxon>Pseudonocardiaceae</taxon>
        <taxon>Saccharothrix</taxon>
    </lineage>
</organism>
<comment type="caution">
    <text evidence="2">The sequence shown here is derived from an EMBL/GenBank/DDBJ whole genome shotgun (WGS) entry which is preliminary data.</text>
</comment>
<dbReference type="NCBIfam" id="TIGR02913">
    <property type="entry name" value="HAF_rpt"/>
    <property type="match status" value="1"/>
</dbReference>
<evidence type="ECO:0000313" key="2">
    <source>
        <dbReference type="EMBL" id="MBB5957105.1"/>
    </source>
</evidence>
<reference evidence="2 3" key="1">
    <citation type="submission" date="2020-08" db="EMBL/GenBank/DDBJ databases">
        <title>Genomic Encyclopedia of Type Strains, Phase III (KMG-III): the genomes of soil and plant-associated and newly described type strains.</title>
        <authorList>
            <person name="Whitman W."/>
        </authorList>
    </citation>
    <scope>NUCLEOTIDE SEQUENCE [LARGE SCALE GENOMIC DNA]</scope>
    <source>
        <strain evidence="2 3">CECT 8640</strain>
    </source>
</reference>
<evidence type="ECO:0000313" key="3">
    <source>
        <dbReference type="Proteomes" id="UP000547510"/>
    </source>
</evidence>
<sequence>MPQSRLLVPLLLAVALPLSAAPTAHAADRVSVTELPALPGQTASVAGVNDFGQVAGSSSGNGPQHAVLWHRGKTTDLGRGNATAINRRGQVLGLEYLSGSGTYVQHPRIWHNGTTTDIAPSGSGWVSATAINSAGAVPMTYSTSPYGYHQEAASLWKDGRQQGLQLAGGPHLTISVINDAGLVAGSHLPMFGTDSHAFRCREASCGRLPSVPGTGRYAVSAANESGVVVGTRDNQPLRWEGEGVTVLPGGVGGVAANPQAINERGDIVGWTQDATGTKRATVWRGGRQVVLDVPGPAEALAISDSGDIVGWSSASGQRQAFLWRHGRVVELGTLGGAYSVPVALNNFGTVVGHTTAADGSYRAAKWRVLPTWPTTTR</sequence>
<gene>
    <name evidence="2" type="ORF">FHS29_003698</name>
</gene>
<dbReference type="InterPro" id="IPR014262">
    <property type="entry name" value="HAF_rpt"/>
</dbReference>
<proteinExistence type="predicted"/>
<dbReference type="AlphaFoldDB" id="A0A841CM73"/>
<accession>A0A841CM73</accession>
<keyword evidence="1" id="KW-0732">Signal</keyword>